<keyword evidence="8" id="KW-1185">Reference proteome</keyword>
<feature type="active site" evidence="5">
    <location>
        <position position="292"/>
    </location>
</feature>
<evidence type="ECO:0000256" key="5">
    <source>
        <dbReference type="PROSITE-ProRule" id="PRU00050"/>
    </source>
</evidence>
<dbReference type="InterPro" id="IPR000673">
    <property type="entry name" value="Sig_transdc_resp-reg_Me-estase"/>
</dbReference>
<comment type="caution">
    <text evidence="7">The sequence shown here is derived from an EMBL/GenBank/DDBJ whole genome shotgun (WGS) entry which is preliminary data.</text>
</comment>
<evidence type="ECO:0000256" key="4">
    <source>
        <dbReference type="HAMAP-Rule" id="MF_01440"/>
    </source>
</evidence>
<dbReference type="InterPro" id="IPR005659">
    <property type="entry name" value="Chemorcpt_Glu_NH3ase_CheD"/>
</dbReference>
<comment type="similarity">
    <text evidence="4">Belongs to the CheD family.</text>
</comment>
<dbReference type="InterPro" id="IPR011324">
    <property type="entry name" value="Cytotoxic_necrot_fac-like_cat"/>
</dbReference>
<sequence length="484" mass="51957">MVSPSQDICLQAVVGTCVSVCIRDTQQGFGGMCHYRLSTANQSITDDSQGYDYGDKAILALLQKLKHLGASRQHLEAWIIGGGNLNTSSIDICRQIGVRNIAIAFRALAEYGIPISGTSIGGDTGRQIRFFPGTGEVLCRQTHKRKSAGGAEHHQAIFLSNNEPLFDKLQQPLIGAGINTRMALSSTAEGLHDQVLVIDESWLISAGNRVEGRQYTAPVVLLQNHDTCPSSFTLDQVINQFGSLLFIANRQNLPKVLKAATHTRTLSCALGAEEQALSHSHCQESLVMIGSSTGGIDALDSVIKHLPAIMPPVCIVQHLPEGYTDSLVAALDKIGNLKVCRAEDGMLAKSSTVYLAPGDRHLTVTPHGQQIMLRLRDSPPVNGFRPSVDTMLKSALKLEGKRLVAALLTGMGQDGAQGLLELKQMGAITLIQNEQSSVVYGMARAASELGAATRVVSLENMGQAIVESIINAQQTHKHNHSQLL</sequence>
<evidence type="ECO:0000256" key="3">
    <source>
        <dbReference type="ARBA" id="ARBA00048267"/>
    </source>
</evidence>
<dbReference type="Gene3D" id="3.40.50.180">
    <property type="entry name" value="Methylesterase CheB, C-terminal domain"/>
    <property type="match status" value="1"/>
</dbReference>
<reference evidence="7 8" key="1">
    <citation type="submission" date="2022-01" db="EMBL/GenBank/DDBJ databases">
        <title>Whole genome-based taxonomy of the Shewanellaceae.</title>
        <authorList>
            <person name="Martin-Rodriguez A.J."/>
        </authorList>
    </citation>
    <scope>NUCLEOTIDE SEQUENCE [LARGE SCALE GENOMIC DNA]</scope>
    <source>
        <strain evidence="7 8">DSM 21332</strain>
    </source>
</reference>
<organism evidence="7 8">
    <name type="scientific">Shewanella corallii</name>
    <dbReference type="NCBI Taxonomy" id="560080"/>
    <lineage>
        <taxon>Bacteria</taxon>
        <taxon>Pseudomonadati</taxon>
        <taxon>Pseudomonadota</taxon>
        <taxon>Gammaproteobacteria</taxon>
        <taxon>Alteromonadales</taxon>
        <taxon>Shewanellaceae</taxon>
        <taxon>Shewanella</taxon>
    </lineage>
</organism>
<dbReference type="HAMAP" id="MF_01440">
    <property type="entry name" value="CheD"/>
    <property type="match status" value="1"/>
</dbReference>
<evidence type="ECO:0000313" key="7">
    <source>
        <dbReference type="EMBL" id="MCL2915384.1"/>
    </source>
</evidence>
<evidence type="ECO:0000256" key="2">
    <source>
        <dbReference type="ARBA" id="ARBA00022801"/>
    </source>
</evidence>
<gene>
    <name evidence="4" type="primary">cheD</name>
    <name evidence="7" type="ORF">L2725_16645</name>
</gene>
<name>A0ABT0NAA9_9GAMM</name>
<dbReference type="InterPro" id="IPR038592">
    <property type="entry name" value="CheD-like_sf"/>
</dbReference>
<dbReference type="InterPro" id="IPR035909">
    <property type="entry name" value="CheB_C"/>
</dbReference>
<comment type="catalytic activity">
    <reaction evidence="3">
        <text>[protein]-L-glutamate 5-O-methyl ester + H2O = L-glutamyl-[protein] + methanol + H(+)</text>
        <dbReference type="Rhea" id="RHEA:23236"/>
        <dbReference type="Rhea" id="RHEA-COMP:10208"/>
        <dbReference type="Rhea" id="RHEA-COMP:10311"/>
        <dbReference type="ChEBI" id="CHEBI:15377"/>
        <dbReference type="ChEBI" id="CHEBI:15378"/>
        <dbReference type="ChEBI" id="CHEBI:17790"/>
        <dbReference type="ChEBI" id="CHEBI:29973"/>
        <dbReference type="ChEBI" id="CHEBI:82795"/>
        <dbReference type="EC" id="3.1.1.61"/>
    </reaction>
</comment>
<accession>A0ABT0NAA9</accession>
<keyword evidence="1 4" id="KW-0145">Chemotaxis</keyword>
<dbReference type="Gene3D" id="3.30.1330.200">
    <property type="match status" value="1"/>
</dbReference>
<dbReference type="EMBL" id="JAKIKT010000007">
    <property type="protein sequence ID" value="MCL2915384.1"/>
    <property type="molecule type" value="Genomic_DNA"/>
</dbReference>
<dbReference type="PANTHER" id="PTHR42872:SF6">
    <property type="entry name" value="PROTEIN-GLUTAMATE METHYLESTERASE_PROTEIN-GLUTAMINE GLUTAMINASE"/>
    <property type="match status" value="1"/>
</dbReference>
<dbReference type="Proteomes" id="UP001202831">
    <property type="component" value="Unassembled WGS sequence"/>
</dbReference>
<dbReference type="Pfam" id="PF03975">
    <property type="entry name" value="CheD"/>
    <property type="match status" value="1"/>
</dbReference>
<dbReference type="Pfam" id="PF01339">
    <property type="entry name" value="CheB_methylest"/>
    <property type="match status" value="1"/>
</dbReference>
<keyword evidence="2 4" id="KW-0378">Hydrolase</keyword>
<dbReference type="SUPFAM" id="SSF52738">
    <property type="entry name" value="Methylesterase CheB, C-terminal domain"/>
    <property type="match status" value="1"/>
</dbReference>
<proteinExistence type="inferred from homology"/>
<feature type="domain" description="CheB-type methylesterase" evidence="6">
    <location>
        <begin position="280"/>
        <end position="472"/>
    </location>
</feature>
<comment type="catalytic activity">
    <reaction evidence="4">
        <text>L-glutaminyl-[protein] + H2O = L-glutamyl-[protein] + NH4(+)</text>
        <dbReference type="Rhea" id="RHEA:16441"/>
        <dbReference type="Rhea" id="RHEA-COMP:10207"/>
        <dbReference type="Rhea" id="RHEA-COMP:10208"/>
        <dbReference type="ChEBI" id="CHEBI:15377"/>
        <dbReference type="ChEBI" id="CHEBI:28938"/>
        <dbReference type="ChEBI" id="CHEBI:29973"/>
        <dbReference type="ChEBI" id="CHEBI:30011"/>
        <dbReference type="EC" id="3.5.1.44"/>
    </reaction>
</comment>
<evidence type="ECO:0000256" key="1">
    <source>
        <dbReference type="ARBA" id="ARBA00022500"/>
    </source>
</evidence>
<protein>
    <recommendedName>
        <fullName evidence="4">Probable chemoreceptor glutamine deamidase CheD</fullName>
        <ecNumber evidence="4">3.5.1.44</ecNumber>
    </recommendedName>
</protein>
<comment type="function">
    <text evidence="4">Probably deamidates glutamine residues to glutamate on methyl-accepting chemotaxis receptors (MCPs), playing an important role in chemotaxis.</text>
</comment>
<evidence type="ECO:0000259" key="6">
    <source>
        <dbReference type="PROSITE" id="PS50122"/>
    </source>
</evidence>
<dbReference type="CDD" id="cd16352">
    <property type="entry name" value="CheD"/>
    <property type="match status" value="1"/>
</dbReference>
<evidence type="ECO:0000313" key="8">
    <source>
        <dbReference type="Proteomes" id="UP001202831"/>
    </source>
</evidence>
<dbReference type="SUPFAM" id="SSF64438">
    <property type="entry name" value="CNF1/YfiH-like putative cysteine hydrolases"/>
    <property type="match status" value="1"/>
</dbReference>
<dbReference type="EC" id="3.5.1.44" evidence="4"/>
<feature type="active site" evidence="5">
    <location>
        <position position="414"/>
    </location>
</feature>
<dbReference type="CDD" id="cd16432">
    <property type="entry name" value="CheB_Rec"/>
    <property type="match status" value="1"/>
</dbReference>
<dbReference type="PROSITE" id="PS50122">
    <property type="entry name" value="CHEB"/>
    <property type="match status" value="1"/>
</dbReference>
<dbReference type="PANTHER" id="PTHR42872">
    <property type="entry name" value="PROTEIN-GLUTAMATE METHYLESTERASE/PROTEIN-GLUTAMINE GLUTAMINASE"/>
    <property type="match status" value="1"/>
</dbReference>
<feature type="active site" evidence="5">
    <location>
        <position position="318"/>
    </location>
</feature>
<dbReference type="RefSeq" id="WP_249249969.1">
    <property type="nucleotide sequence ID" value="NZ_JAKIKT010000007.1"/>
</dbReference>